<sequence>MVGRKTTRPSHRCSAAASGREIPEGIAMSASKQSVIMAPGRETPERGGAGGPESATQPGR</sequence>
<name>A0A481TRX0_HHV2</name>
<proteinExistence type="predicted"/>
<organismHost>
    <name type="scientific">Homo sapiens</name>
    <name type="common">Human</name>
    <dbReference type="NCBI Taxonomy" id="9606"/>
</organismHost>
<feature type="compositionally biased region" description="Basic residues" evidence="1">
    <location>
        <begin position="1"/>
        <end position="11"/>
    </location>
</feature>
<dbReference type="EMBL" id="MH790556">
    <property type="protein sequence ID" value="QBH76109.1"/>
    <property type="molecule type" value="Genomic_DNA"/>
</dbReference>
<accession>A0A481TRX0</accession>
<evidence type="ECO:0000256" key="1">
    <source>
        <dbReference type="SAM" id="MobiDB-lite"/>
    </source>
</evidence>
<evidence type="ECO:0000313" key="2">
    <source>
        <dbReference type="EMBL" id="QBH76109.1"/>
    </source>
</evidence>
<feature type="region of interest" description="Disordered" evidence="1">
    <location>
        <begin position="1"/>
        <end position="60"/>
    </location>
</feature>
<evidence type="ECO:0000313" key="3">
    <source>
        <dbReference type="EMBL" id="QBH78370.1"/>
    </source>
</evidence>
<protein>
    <submittedName>
        <fullName evidence="4">Uncharacterized protein</fullName>
    </submittedName>
</protein>
<organism evidence="4">
    <name type="scientific">Human herpesvirus 2</name>
    <name type="common">HHV-2</name>
    <name type="synonym">Human herpes simplex virus 2</name>
    <dbReference type="NCBI Taxonomy" id="10310"/>
    <lineage>
        <taxon>Viruses</taxon>
        <taxon>Duplodnaviria</taxon>
        <taxon>Heunggongvirae</taxon>
        <taxon>Peploviricota</taxon>
        <taxon>Herviviricetes</taxon>
        <taxon>Herpesvirales</taxon>
        <taxon>Orthoherpesviridae</taxon>
        <taxon>Alphaherpesvirinae</taxon>
        <taxon>Simplexvirus</taxon>
        <taxon>Simplexvirus humanalpha2</taxon>
    </lineage>
</organism>
<dbReference type="EMBL" id="MH790583">
    <property type="protein sequence ID" value="QBH78370.1"/>
    <property type="molecule type" value="Genomic_DNA"/>
</dbReference>
<evidence type="ECO:0000313" key="4">
    <source>
        <dbReference type="EMBL" id="QBH82915.1"/>
    </source>
</evidence>
<reference evidence="4" key="1">
    <citation type="submission" date="2018-08" db="EMBL/GenBank/DDBJ databases">
        <title>HSV2 whole genome sequences from clinical isolates.</title>
        <authorList>
            <person name="Roychoudhury P."/>
            <person name="Greninger A.L."/>
            <person name="Jerome K.R."/>
            <person name="Johnston C."/>
            <person name="Wald A."/>
            <person name="Xie H."/>
        </authorList>
    </citation>
    <scope>NUCLEOTIDE SEQUENCE</scope>
    <source>
        <strain evidence="3">2003-24998</strain>
        <strain evidence="4">2010-8179</strain>
        <strain evidence="2">2012-15948</strain>
    </source>
</reference>
<dbReference type="EMBL" id="MH790635">
    <property type="protein sequence ID" value="QBH82915.1"/>
    <property type="molecule type" value="Genomic_DNA"/>
</dbReference>